<dbReference type="OrthoDB" id="9797415at2"/>
<dbReference type="AlphaFoldDB" id="A0A495XQ29"/>
<evidence type="ECO:0000256" key="1">
    <source>
        <dbReference type="ARBA" id="ARBA00022801"/>
    </source>
</evidence>
<dbReference type="InterPro" id="IPR006439">
    <property type="entry name" value="HAD-SF_hydro_IA"/>
</dbReference>
<dbReference type="PANTHER" id="PTHR43316">
    <property type="entry name" value="HYDROLASE, HALOACID DELAHOGENASE-RELATED"/>
    <property type="match status" value="1"/>
</dbReference>
<keyword evidence="3" id="KW-1185">Reference proteome</keyword>
<protein>
    <submittedName>
        <fullName evidence="2">Putative hydrolase of the HAD superfamily</fullName>
    </submittedName>
</protein>
<dbReference type="SUPFAM" id="SSF56784">
    <property type="entry name" value="HAD-like"/>
    <property type="match status" value="1"/>
</dbReference>
<gene>
    <name evidence="2" type="ORF">DFJ68_0025</name>
</gene>
<dbReference type="InterPro" id="IPR023214">
    <property type="entry name" value="HAD_sf"/>
</dbReference>
<keyword evidence="1 2" id="KW-0378">Hydrolase</keyword>
<dbReference type="InterPro" id="IPR036412">
    <property type="entry name" value="HAD-like_sf"/>
</dbReference>
<evidence type="ECO:0000313" key="3">
    <source>
        <dbReference type="Proteomes" id="UP000278440"/>
    </source>
</evidence>
<dbReference type="GO" id="GO:0016787">
    <property type="term" value="F:hydrolase activity"/>
    <property type="evidence" value="ECO:0007669"/>
    <property type="project" value="UniProtKB-KW"/>
</dbReference>
<dbReference type="SFLD" id="SFLDS00003">
    <property type="entry name" value="Haloacid_Dehalogenase"/>
    <property type="match status" value="1"/>
</dbReference>
<proteinExistence type="predicted"/>
<sequence>MTGSRHRAWVFDLDGVVRDFGPGSADAAIEDALGLPRGSVAATAFRPDLVGPTVTGVRGFDEWFDAVCAALAAMTPETEPATGTDPAIRAERRAATVRRYMQAWRDHRGEPVAATVEALERLRHDGRPTYLFTNGTDLITHELDQLGLSYLFDAVVNSAVTGLAKPDPASFAAAHAVIEGHQGRALAPADVWFTDDRPENVAAARAFGWDASLFTGSVPTLAR</sequence>
<dbReference type="Gene3D" id="3.40.50.1000">
    <property type="entry name" value="HAD superfamily/HAD-like"/>
    <property type="match status" value="1"/>
</dbReference>
<reference evidence="2 3" key="1">
    <citation type="submission" date="2018-10" db="EMBL/GenBank/DDBJ databases">
        <title>Sequencing the genomes of 1000 actinobacteria strains.</title>
        <authorList>
            <person name="Klenk H.-P."/>
        </authorList>
    </citation>
    <scope>NUCLEOTIDE SEQUENCE [LARGE SCALE GENOMIC DNA]</scope>
    <source>
        <strain evidence="2 3">DSM 44267</strain>
    </source>
</reference>
<evidence type="ECO:0000313" key="2">
    <source>
        <dbReference type="EMBL" id="RKT76630.1"/>
    </source>
</evidence>
<dbReference type="InterPro" id="IPR051540">
    <property type="entry name" value="S-2-haloacid_dehalogenase"/>
</dbReference>
<comment type="caution">
    <text evidence="2">The sequence shown here is derived from an EMBL/GenBank/DDBJ whole genome shotgun (WGS) entry which is preliminary data.</text>
</comment>
<dbReference type="PANTHER" id="PTHR43316:SF3">
    <property type="entry name" value="HALOACID DEHALOGENASE, TYPE II (AFU_ORTHOLOGUE AFUA_2G07750)-RELATED"/>
    <property type="match status" value="1"/>
</dbReference>
<name>A0A495XQ29_9MICO</name>
<dbReference type="SFLD" id="SFLDG01129">
    <property type="entry name" value="C1.5:_HAD__Beta-PGM__Phosphata"/>
    <property type="match status" value="1"/>
</dbReference>
<dbReference type="PRINTS" id="PR00413">
    <property type="entry name" value="HADHALOGNASE"/>
</dbReference>
<accession>A0A495XQ29</accession>
<dbReference type="Proteomes" id="UP000278440">
    <property type="component" value="Unassembled WGS sequence"/>
</dbReference>
<organism evidence="2 3">
    <name type="scientific">Terracoccus luteus</name>
    <dbReference type="NCBI Taxonomy" id="53356"/>
    <lineage>
        <taxon>Bacteria</taxon>
        <taxon>Bacillati</taxon>
        <taxon>Actinomycetota</taxon>
        <taxon>Actinomycetes</taxon>
        <taxon>Micrococcales</taxon>
        <taxon>Intrasporangiaceae</taxon>
        <taxon>Terracoccus</taxon>
    </lineage>
</organism>
<dbReference type="Pfam" id="PF00702">
    <property type="entry name" value="Hydrolase"/>
    <property type="match status" value="1"/>
</dbReference>
<dbReference type="EMBL" id="RBXT01000001">
    <property type="protein sequence ID" value="RKT76630.1"/>
    <property type="molecule type" value="Genomic_DNA"/>
</dbReference>